<keyword evidence="1" id="KW-0479">Metal-binding</keyword>
<dbReference type="PROSITE" id="PS50222">
    <property type="entry name" value="EF_HAND_2"/>
    <property type="match status" value="3"/>
</dbReference>
<dbReference type="Pfam" id="PF13202">
    <property type="entry name" value="EF-hand_5"/>
    <property type="match status" value="1"/>
</dbReference>
<evidence type="ECO:0000256" key="1">
    <source>
        <dbReference type="ARBA" id="ARBA00022723"/>
    </source>
</evidence>
<evidence type="ECO:0000313" key="4">
    <source>
        <dbReference type="EMBL" id="KEI65495.1"/>
    </source>
</evidence>
<dbReference type="SMART" id="SM00054">
    <property type="entry name" value="EFh"/>
    <property type="match status" value="4"/>
</dbReference>
<dbReference type="GO" id="GO:0005509">
    <property type="term" value="F:calcium ion binding"/>
    <property type="evidence" value="ECO:0007669"/>
    <property type="project" value="InterPro"/>
</dbReference>
<dbReference type="InterPro" id="IPR018247">
    <property type="entry name" value="EF_Hand_1_Ca_BS"/>
</dbReference>
<keyword evidence="5" id="KW-1185">Reference proteome</keyword>
<feature type="domain" description="EF-hand" evidence="3">
    <location>
        <begin position="140"/>
        <end position="172"/>
    </location>
</feature>
<sequence length="187" mass="21572">MLIKQKEKALLSEYHRKKLLHHFYCLDADSSGFIGKEDAEIFAERFARLRSAELGSDIHKDLLFKWLDVWENFWSKADLDGDGKVNPEEFCQGIEEAVSNPDYNDPLIETLFDIVDLDSDGHISQQEHRLFFSVFDLDAEKSAFVFSKLDIDQDGILSKKEFVSAKREFLTEKEPGAVGNWFWGSVE</sequence>
<keyword evidence="2" id="KW-0677">Repeat</keyword>
<dbReference type="EMBL" id="CM002803">
    <property type="protein sequence ID" value="KEI65495.1"/>
    <property type="molecule type" value="Genomic_DNA"/>
</dbReference>
<feature type="domain" description="EF-hand" evidence="3">
    <location>
        <begin position="103"/>
        <end position="138"/>
    </location>
</feature>
<name>A0A073CNC6_PLAA1</name>
<dbReference type="PANTHER" id="PTHR45942">
    <property type="entry name" value="PROTEIN PHOSPATASE 3 REGULATORY SUBUNIT B ALPHA ISOFORM TYPE 1"/>
    <property type="match status" value="1"/>
</dbReference>
<accession>A0A073CNC6</accession>
<organism evidence="4 5">
    <name type="scientific">Planktothrix agardhii (strain NIVA-CYA 126/8)</name>
    <dbReference type="NCBI Taxonomy" id="388467"/>
    <lineage>
        <taxon>Bacteria</taxon>
        <taxon>Bacillati</taxon>
        <taxon>Cyanobacteriota</taxon>
        <taxon>Cyanophyceae</taxon>
        <taxon>Oscillatoriophycideae</taxon>
        <taxon>Oscillatoriales</taxon>
        <taxon>Microcoleaceae</taxon>
        <taxon>Planktothrix</taxon>
    </lineage>
</organism>
<dbReference type="Pfam" id="PF13499">
    <property type="entry name" value="EF-hand_7"/>
    <property type="match status" value="1"/>
</dbReference>
<dbReference type="PATRIC" id="fig|388467.6.peg.214"/>
<protein>
    <recommendedName>
        <fullName evidence="3">EF-hand domain-containing protein</fullName>
    </recommendedName>
</protein>
<dbReference type="GeneID" id="77286552"/>
<dbReference type="HOGENOM" id="CLU_096804_0_0_3"/>
<proteinExistence type="predicted"/>
<dbReference type="STRING" id="388467.A19Y_0260"/>
<dbReference type="InterPro" id="IPR011992">
    <property type="entry name" value="EF-hand-dom_pair"/>
</dbReference>
<dbReference type="Gene3D" id="1.10.238.10">
    <property type="entry name" value="EF-hand"/>
    <property type="match status" value="1"/>
</dbReference>
<feature type="domain" description="EF-hand" evidence="3">
    <location>
        <begin position="65"/>
        <end position="100"/>
    </location>
</feature>
<dbReference type="RefSeq" id="WP_042151378.1">
    <property type="nucleotide sequence ID" value="NZ_CM002803.1"/>
</dbReference>
<dbReference type="InterPro" id="IPR002048">
    <property type="entry name" value="EF_hand_dom"/>
</dbReference>
<dbReference type="AlphaFoldDB" id="A0A073CNC6"/>
<dbReference type="Proteomes" id="UP000027395">
    <property type="component" value="Chromosome"/>
</dbReference>
<evidence type="ECO:0000256" key="2">
    <source>
        <dbReference type="ARBA" id="ARBA00022737"/>
    </source>
</evidence>
<dbReference type="eggNOG" id="COG5126">
    <property type="taxonomic scope" value="Bacteria"/>
</dbReference>
<dbReference type="SUPFAM" id="SSF47473">
    <property type="entry name" value="EF-hand"/>
    <property type="match status" value="1"/>
</dbReference>
<evidence type="ECO:0000313" key="5">
    <source>
        <dbReference type="Proteomes" id="UP000027395"/>
    </source>
</evidence>
<dbReference type="PROSITE" id="PS00018">
    <property type="entry name" value="EF_HAND_1"/>
    <property type="match status" value="2"/>
</dbReference>
<evidence type="ECO:0000259" key="3">
    <source>
        <dbReference type="PROSITE" id="PS50222"/>
    </source>
</evidence>
<gene>
    <name evidence="4" type="ORF">A19Y_0260</name>
</gene>
<reference evidence="4 5" key="1">
    <citation type="journal article" date="2014" name="Appl. Environ. Microbiol.">
        <title>Elucidation of insertion elements encoded on plasmids and in vitro construction of shuttle vectors from the toxic cyanobacterium Planktothrix.</title>
        <authorList>
            <person name="Christiansen G."/>
            <person name="Goesmann A."/>
            <person name="Kurmayer R."/>
        </authorList>
    </citation>
    <scope>NUCLEOTIDE SEQUENCE [LARGE SCALE GENOMIC DNA]</scope>
    <source>
        <strain evidence="4 5">NIVA-CYA 126/8</strain>
    </source>
</reference>